<dbReference type="PANTHER" id="PTHR47053:SF1">
    <property type="entry name" value="MUREIN DD-ENDOPEPTIDASE MEPH-RELATED"/>
    <property type="match status" value="1"/>
</dbReference>
<evidence type="ECO:0000256" key="5">
    <source>
        <dbReference type="SAM" id="MobiDB-lite"/>
    </source>
</evidence>
<dbReference type="PROSITE" id="PS51935">
    <property type="entry name" value="NLPC_P60"/>
    <property type="match status" value="1"/>
</dbReference>
<keyword evidence="4" id="KW-0788">Thiol protease</keyword>
<dbReference type="InterPro" id="IPR000064">
    <property type="entry name" value="NLP_P60_dom"/>
</dbReference>
<evidence type="ECO:0000313" key="7">
    <source>
        <dbReference type="EMBL" id="PWK11248.1"/>
    </source>
</evidence>
<feature type="compositionally biased region" description="Polar residues" evidence="5">
    <location>
        <begin position="130"/>
        <end position="148"/>
    </location>
</feature>
<comment type="similarity">
    <text evidence="1">Belongs to the peptidase C40 family.</text>
</comment>
<feature type="compositionally biased region" description="Low complexity" evidence="5">
    <location>
        <begin position="120"/>
        <end position="129"/>
    </location>
</feature>
<dbReference type="AlphaFoldDB" id="A0A316D6M5"/>
<dbReference type="GO" id="GO:0008234">
    <property type="term" value="F:cysteine-type peptidase activity"/>
    <property type="evidence" value="ECO:0007669"/>
    <property type="project" value="UniProtKB-KW"/>
</dbReference>
<evidence type="ECO:0000259" key="6">
    <source>
        <dbReference type="PROSITE" id="PS51935"/>
    </source>
</evidence>
<feature type="domain" description="NlpC/P60" evidence="6">
    <location>
        <begin position="149"/>
        <end position="270"/>
    </location>
</feature>
<comment type="caution">
    <text evidence="7">The sequence shown here is derived from an EMBL/GenBank/DDBJ whole genome shotgun (WGS) entry which is preliminary data.</text>
</comment>
<gene>
    <name evidence="7" type="ORF">C7459_11141</name>
</gene>
<dbReference type="GO" id="GO:0006508">
    <property type="term" value="P:proteolysis"/>
    <property type="evidence" value="ECO:0007669"/>
    <property type="project" value="UniProtKB-KW"/>
</dbReference>
<dbReference type="InterPro" id="IPR051202">
    <property type="entry name" value="Peptidase_C40"/>
</dbReference>
<protein>
    <submittedName>
        <fullName evidence="7">NlpC/P60 family protein</fullName>
    </submittedName>
</protein>
<evidence type="ECO:0000256" key="3">
    <source>
        <dbReference type="ARBA" id="ARBA00022801"/>
    </source>
</evidence>
<evidence type="ECO:0000256" key="4">
    <source>
        <dbReference type="ARBA" id="ARBA00022807"/>
    </source>
</evidence>
<dbReference type="SUPFAM" id="SSF54001">
    <property type="entry name" value="Cysteine proteinases"/>
    <property type="match status" value="1"/>
</dbReference>
<proteinExistence type="inferred from homology"/>
<dbReference type="EMBL" id="QGGL01000011">
    <property type="protein sequence ID" value="PWK11248.1"/>
    <property type="molecule type" value="Genomic_DNA"/>
</dbReference>
<evidence type="ECO:0000313" key="8">
    <source>
        <dbReference type="Proteomes" id="UP000245634"/>
    </source>
</evidence>
<dbReference type="Pfam" id="PF00877">
    <property type="entry name" value="NLPC_P60"/>
    <property type="match status" value="1"/>
</dbReference>
<dbReference type="PANTHER" id="PTHR47053">
    <property type="entry name" value="MUREIN DD-ENDOPEPTIDASE MEPH-RELATED"/>
    <property type="match status" value="1"/>
</dbReference>
<name>A0A316D6M5_9BACL</name>
<sequence>MQRWKKGLFIGLFSSMLWEQQTVQAAIGLTAPKREQPFAPDGGERVVEPVVPINLTVTALWVPEQEPEPMESVTNHRMLVEEQQLVEQEELLARQVLAVRANQPPKLASRGNLLVAPKVNSQPNQPSSSRSTPESNPAPSLNQRSGATATQASRLATVALRYQGTPYVYGGTTPSGFDCSGFIQFVFQECGIALPRTTYQQLGAGSQVARAALQPGDLVFFSCDGQAASHAGIYLGDGTFIHADQSRGITITDLDRSYWATVYQTGVRVR</sequence>
<dbReference type="Proteomes" id="UP000245634">
    <property type="component" value="Unassembled WGS sequence"/>
</dbReference>
<feature type="region of interest" description="Disordered" evidence="5">
    <location>
        <begin position="110"/>
        <end position="148"/>
    </location>
</feature>
<keyword evidence="8" id="KW-1185">Reference proteome</keyword>
<evidence type="ECO:0000256" key="1">
    <source>
        <dbReference type="ARBA" id="ARBA00007074"/>
    </source>
</evidence>
<dbReference type="RefSeq" id="WP_211320392.1">
    <property type="nucleotide sequence ID" value="NZ_QGGL01000011.1"/>
</dbReference>
<keyword evidence="2" id="KW-0645">Protease</keyword>
<organism evidence="7 8">
    <name type="scientific">Tumebacillus permanentifrigoris</name>
    <dbReference type="NCBI Taxonomy" id="378543"/>
    <lineage>
        <taxon>Bacteria</taxon>
        <taxon>Bacillati</taxon>
        <taxon>Bacillota</taxon>
        <taxon>Bacilli</taxon>
        <taxon>Bacillales</taxon>
        <taxon>Alicyclobacillaceae</taxon>
        <taxon>Tumebacillus</taxon>
    </lineage>
</organism>
<reference evidence="7 8" key="1">
    <citation type="submission" date="2018-05" db="EMBL/GenBank/DDBJ databases">
        <title>Genomic Encyclopedia of Type Strains, Phase IV (KMG-IV): sequencing the most valuable type-strain genomes for metagenomic binning, comparative biology and taxonomic classification.</title>
        <authorList>
            <person name="Goeker M."/>
        </authorList>
    </citation>
    <scope>NUCLEOTIDE SEQUENCE [LARGE SCALE GENOMIC DNA]</scope>
    <source>
        <strain evidence="7 8">DSM 18773</strain>
    </source>
</reference>
<dbReference type="InterPro" id="IPR038765">
    <property type="entry name" value="Papain-like_cys_pep_sf"/>
</dbReference>
<dbReference type="Gene3D" id="3.90.1720.10">
    <property type="entry name" value="endopeptidase domain like (from Nostoc punctiforme)"/>
    <property type="match status" value="1"/>
</dbReference>
<keyword evidence="3" id="KW-0378">Hydrolase</keyword>
<evidence type="ECO:0000256" key="2">
    <source>
        <dbReference type="ARBA" id="ARBA00022670"/>
    </source>
</evidence>
<accession>A0A316D6M5</accession>